<dbReference type="RefSeq" id="WP_283740897.1">
    <property type="nucleotide sequence ID" value="NZ_JASJEV010000006.1"/>
</dbReference>
<dbReference type="Proteomes" id="UP001321492">
    <property type="component" value="Unassembled WGS sequence"/>
</dbReference>
<dbReference type="SUPFAM" id="SSF51182">
    <property type="entry name" value="RmlC-like cupins"/>
    <property type="match status" value="1"/>
</dbReference>
<protein>
    <submittedName>
        <fullName evidence="2">Cupin domain-containing protein</fullName>
    </submittedName>
</protein>
<dbReference type="PANTHER" id="PTHR38599">
    <property type="entry name" value="CUPIN DOMAIN PROTEIN (AFU_ORTHOLOGUE AFUA_3G13620)"/>
    <property type="match status" value="1"/>
</dbReference>
<name>A0ABT7AHR9_9HYPH</name>
<dbReference type="Gene3D" id="2.60.120.10">
    <property type="entry name" value="Jelly Rolls"/>
    <property type="match status" value="1"/>
</dbReference>
<proteinExistence type="predicted"/>
<dbReference type="InterPro" id="IPR014710">
    <property type="entry name" value="RmlC-like_jellyroll"/>
</dbReference>
<feature type="domain" description="Cupin type-2" evidence="1">
    <location>
        <begin position="76"/>
        <end position="144"/>
    </location>
</feature>
<evidence type="ECO:0000259" key="1">
    <source>
        <dbReference type="Pfam" id="PF07883"/>
    </source>
</evidence>
<evidence type="ECO:0000313" key="3">
    <source>
        <dbReference type="Proteomes" id="UP001321492"/>
    </source>
</evidence>
<dbReference type="InterPro" id="IPR011051">
    <property type="entry name" value="RmlC_Cupin_sf"/>
</dbReference>
<evidence type="ECO:0000313" key="2">
    <source>
        <dbReference type="EMBL" id="MDJ1158908.1"/>
    </source>
</evidence>
<organism evidence="2 3">
    <name type="scientific">Chelatococcus albus</name>
    <dbReference type="NCBI Taxonomy" id="3047466"/>
    <lineage>
        <taxon>Bacteria</taxon>
        <taxon>Pseudomonadati</taxon>
        <taxon>Pseudomonadota</taxon>
        <taxon>Alphaproteobacteria</taxon>
        <taxon>Hyphomicrobiales</taxon>
        <taxon>Chelatococcaceae</taxon>
        <taxon>Chelatococcus</taxon>
    </lineage>
</organism>
<gene>
    <name evidence="2" type="ORF">QNA08_11745</name>
</gene>
<sequence>MARRVLHPSRIMPGRPRLGAMLGLVGIALGQPALAQRSALPSAFDVKPVLKSSKTADGDVLQLPKTDKPEIISVIGTLQPGGRTARHQHPIPVYVYVMEGDLEVQTDGAEARHYKAGEAFLESVGKWHQAFNKGSTPARILVVFFGEEGKPTTVNAP</sequence>
<keyword evidence="3" id="KW-1185">Reference proteome</keyword>
<dbReference type="InterPro" id="IPR013096">
    <property type="entry name" value="Cupin_2"/>
</dbReference>
<accession>A0ABT7AHR9</accession>
<dbReference type="CDD" id="cd02236">
    <property type="entry name" value="cupin_CV2614-like"/>
    <property type="match status" value="1"/>
</dbReference>
<dbReference type="EMBL" id="JASJEV010000006">
    <property type="protein sequence ID" value="MDJ1158908.1"/>
    <property type="molecule type" value="Genomic_DNA"/>
</dbReference>
<reference evidence="2 3" key="1">
    <citation type="submission" date="2023-05" db="EMBL/GenBank/DDBJ databases">
        <title>Chelatococcus sp. nov., a moderately thermophilic bacterium isolated from hot spring microbial mat.</title>
        <authorList>
            <person name="Hu C.-J."/>
            <person name="Li W.-J."/>
        </authorList>
    </citation>
    <scope>NUCLEOTIDE SEQUENCE [LARGE SCALE GENOMIC DNA]</scope>
    <source>
        <strain evidence="2 3">SYSU G07232</strain>
    </source>
</reference>
<dbReference type="Pfam" id="PF07883">
    <property type="entry name" value="Cupin_2"/>
    <property type="match status" value="1"/>
</dbReference>
<comment type="caution">
    <text evidence="2">The sequence shown here is derived from an EMBL/GenBank/DDBJ whole genome shotgun (WGS) entry which is preliminary data.</text>
</comment>
<dbReference type="PANTHER" id="PTHR38599:SF1">
    <property type="entry name" value="CUPIN DOMAIN PROTEIN (AFU_ORTHOLOGUE AFUA_3G13620)"/>
    <property type="match status" value="1"/>
</dbReference>